<proteinExistence type="predicted"/>
<dbReference type="PATRIC" id="fig|243230.17.peg.1340"/>
<dbReference type="Proteomes" id="UP000002524">
    <property type="component" value="Chromosome 1"/>
</dbReference>
<feature type="compositionally biased region" description="Basic and acidic residues" evidence="1">
    <location>
        <begin position="164"/>
        <end position="179"/>
    </location>
</feature>
<keyword evidence="3" id="KW-1185">Reference proteome</keyword>
<feature type="region of interest" description="Disordered" evidence="1">
    <location>
        <begin position="164"/>
        <end position="236"/>
    </location>
</feature>
<dbReference type="EMBL" id="AE000513">
    <property type="protein sequence ID" value="AAF10725.1"/>
    <property type="molecule type" value="Genomic_DNA"/>
</dbReference>
<evidence type="ECO:0000256" key="1">
    <source>
        <dbReference type="SAM" id="MobiDB-lite"/>
    </source>
</evidence>
<feature type="compositionally biased region" description="Low complexity" evidence="1">
    <location>
        <begin position="213"/>
        <end position="223"/>
    </location>
</feature>
<evidence type="ECO:0000313" key="2">
    <source>
        <dbReference type="EMBL" id="AAF10725.1"/>
    </source>
</evidence>
<dbReference type="STRING" id="243230.DR_1143"/>
<name>Q9RV86_DEIRA</name>
<dbReference type="HOGENOM" id="CLU_1173889_0_0_0"/>
<dbReference type="PaxDb" id="243230-DR_1143"/>
<dbReference type="SMR" id="Q9RV86"/>
<accession>Q9RV86</accession>
<dbReference type="InParanoid" id="Q9RV86"/>
<organism evidence="2 3">
    <name type="scientific">Deinococcus radiodurans (strain ATCC 13939 / DSM 20539 / JCM 16871 / CCUG 27074 / LMG 4051 / NBRC 15346 / NCIMB 9279 / VKM B-1422 / R1)</name>
    <dbReference type="NCBI Taxonomy" id="243230"/>
    <lineage>
        <taxon>Bacteria</taxon>
        <taxon>Thermotogati</taxon>
        <taxon>Deinococcota</taxon>
        <taxon>Deinococci</taxon>
        <taxon>Deinococcales</taxon>
        <taxon>Deinococcaceae</taxon>
        <taxon>Deinococcus</taxon>
    </lineage>
</organism>
<dbReference type="KEGG" id="dra:DR_1143"/>
<gene>
    <name evidence="2" type="ordered locus">DR_1143</name>
</gene>
<feature type="compositionally biased region" description="Basic and acidic residues" evidence="1">
    <location>
        <begin position="186"/>
        <end position="212"/>
    </location>
</feature>
<dbReference type="EnsemblBacteria" id="AAF10725">
    <property type="protein sequence ID" value="AAF10725"/>
    <property type="gene ID" value="DR_1143"/>
</dbReference>
<dbReference type="AlphaFoldDB" id="Q9RV86"/>
<reference evidence="2 3" key="1">
    <citation type="journal article" date="1999" name="Science">
        <title>Genome sequence of the radioresistant bacterium Deinococcus radiodurans R1.</title>
        <authorList>
            <person name="White O."/>
            <person name="Eisen J.A."/>
            <person name="Heidelberg J.F."/>
            <person name="Hickey E.K."/>
            <person name="Peterson J.D."/>
            <person name="Dodson R.J."/>
            <person name="Haft D.H."/>
            <person name="Gwinn M.L."/>
            <person name="Nelson W.C."/>
            <person name="Richardson D.L."/>
            <person name="Moffat K.S."/>
            <person name="Qin H."/>
            <person name="Jiang L."/>
            <person name="Pamphile W."/>
            <person name="Crosby M."/>
            <person name="Shen M."/>
            <person name="Vamathevan J.J."/>
            <person name="Lam P."/>
            <person name="McDonald L."/>
            <person name="Utterback T."/>
            <person name="Zalewski C."/>
            <person name="Makarova K.S."/>
            <person name="Aravind L."/>
            <person name="Daly M.J."/>
            <person name="Minton K.W."/>
            <person name="Fleischmann R.D."/>
            <person name="Ketchum K.A."/>
            <person name="Nelson K.E."/>
            <person name="Salzberg S."/>
            <person name="Smith H.O."/>
            <person name="Venter J.C."/>
            <person name="Fraser C.M."/>
        </authorList>
    </citation>
    <scope>NUCLEOTIDE SEQUENCE [LARGE SCALE GENOMIC DNA]</scope>
    <source>
        <strain evidence="3">ATCC 13939 / DSM 20539 / JCM 16871 / LMG 4051 / NBRC 15346 / NCIMB 9279 / R1 / VKM B-1422</strain>
    </source>
</reference>
<evidence type="ECO:0000313" key="3">
    <source>
        <dbReference type="Proteomes" id="UP000002524"/>
    </source>
</evidence>
<sequence length="236" mass="26263">MSHSPVCPLAQSPPAVLCFKRKNKAGFKGEAMTKDESQALQQAFAEVRKEQAAAQGRFQSRAEVQRTQRDREVLDRAAGYTVDHIVRQSADVQLEVGAVLAQLEERLSGETSKLAELVTAGEVAGRELAELRRIRVAADALAALQQEGRERVARLQTEHQARLDALNREQSAERRAWEREDAEFAAEERRQQEETARERQQEEADHSYRRDASASTTPTHSTPPTAPRNATSPNAA</sequence>
<protein>
    <submittedName>
        <fullName evidence="2">Uncharacterized protein</fullName>
    </submittedName>
</protein>
<dbReference type="eggNOG" id="COG4372">
    <property type="taxonomic scope" value="Bacteria"/>
</dbReference>
<dbReference type="PIR" id="A75431">
    <property type="entry name" value="A75431"/>
</dbReference>